<dbReference type="GO" id="GO:0060228">
    <property type="term" value="F:phosphatidylcholine-sterol O-acyltransferase activator activity"/>
    <property type="evidence" value="ECO:0007669"/>
    <property type="project" value="TreeGrafter"/>
</dbReference>
<dbReference type="GO" id="GO:0042157">
    <property type="term" value="P:lipoprotein metabolic process"/>
    <property type="evidence" value="ECO:0007669"/>
    <property type="project" value="InterPro"/>
</dbReference>
<dbReference type="GO" id="GO:0008203">
    <property type="term" value="P:cholesterol metabolic process"/>
    <property type="evidence" value="ECO:0007669"/>
    <property type="project" value="UniProtKB-KW"/>
</dbReference>
<dbReference type="GO" id="GO:0034364">
    <property type="term" value="C:high-density lipoprotein particle"/>
    <property type="evidence" value="ECO:0007669"/>
    <property type="project" value="UniProtKB-KW"/>
</dbReference>
<dbReference type="InParanoid" id="A0A7N9AWP5"/>
<keyword evidence="10" id="KW-0443">Lipid metabolism</keyword>
<dbReference type="GeneTree" id="ENSGT00950000182929"/>
<keyword evidence="3" id="KW-0813">Transport</keyword>
<keyword evidence="8" id="KW-0345">HDL</keyword>
<dbReference type="Proteomes" id="UP000261640">
    <property type="component" value="Unplaced"/>
</dbReference>
<dbReference type="GO" id="GO:0034362">
    <property type="term" value="C:low-density lipoprotein particle"/>
    <property type="evidence" value="ECO:0007669"/>
    <property type="project" value="TreeGrafter"/>
</dbReference>
<dbReference type="AlphaFoldDB" id="A0A7N9AWP5"/>
<dbReference type="FunCoup" id="A0A7N9AWP5">
    <property type="interactions" value="34"/>
</dbReference>
<keyword evidence="16" id="KW-1185">Reference proteome</keyword>
<evidence type="ECO:0000256" key="2">
    <source>
        <dbReference type="ARBA" id="ARBA00008788"/>
    </source>
</evidence>
<dbReference type="Pfam" id="PF01442">
    <property type="entry name" value="Apolipoprotein"/>
    <property type="match status" value="1"/>
</dbReference>
<evidence type="ECO:0000256" key="9">
    <source>
        <dbReference type="ARBA" id="ARBA00023055"/>
    </source>
</evidence>
<evidence type="ECO:0000256" key="12">
    <source>
        <dbReference type="ARBA" id="ARBA00023221"/>
    </source>
</evidence>
<reference evidence="15" key="1">
    <citation type="submission" date="2025-08" db="UniProtKB">
        <authorList>
            <consortium name="Ensembl"/>
        </authorList>
    </citation>
    <scope>IDENTIFICATION</scope>
</reference>
<keyword evidence="9" id="KW-0445">Lipid transport</keyword>
<comment type="subcellular location">
    <subcellularLocation>
        <location evidence="1">Secreted</location>
    </subcellularLocation>
</comment>
<dbReference type="SUPFAM" id="SSF58113">
    <property type="entry name" value="Apolipoprotein A-I"/>
    <property type="match status" value="1"/>
</dbReference>
<keyword evidence="6 14" id="KW-0732">Signal</keyword>
<sequence length="263" mass="29262">MKFVALALALLLAVGSQAASLQADAPSSLAHARAAVDVYLIQAKESVNNALAQLDDAEYKELKTKISQGLDNLHTQIKTLQGSVSPITDNVVSTIADATADFRASVMADIESVKAELQPKYTKLREVIDKHLEEYRTTLDPIVTEYYTKHMAEMETLKTKLEPVLEDLRTKMTTNIEETKTALMPIVETTRAKIQARLENLREMINPYVEEYKEQVKQAVSQAQAVSTDDLTAMREKIAPLAEEIKNKFQSIFEIISAAYAKS</sequence>
<dbReference type="GO" id="GO:0055090">
    <property type="term" value="P:acylglycerol homeostasis"/>
    <property type="evidence" value="ECO:0007669"/>
    <property type="project" value="TreeGrafter"/>
</dbReference>
<dbReference type="GO" id="GO:1903561">
    <property type="term" value="C:extracellular vesicle"/>
    <property type="evidence" value="ECO:0007669"/>
    <property type="project" value="TreeGrafter"/>
</dbReference>
<dbReference type="GO" id="GO:0120020">
    <property type="term" value="F:cholesterol transfer activity"/>
    <property type="evidence" value="ECO:0007669"/>
    <property type="project" value="TreeGrafter"/>
</dbReference>
<keyword evidence="7" id="KW-0677">Repeat</keyword>
<accession>A0A7N9AWP5</accession>
<evidence type="ECO:0000256" key="10">
    <source>
        <dbReference type="ARBA" id="ARBA00023098"/>
    </source>
</evidence>
<evidence type="ECO:0000256" key="4">
    <source>
        <dbReference type="ARBA" id="ARBA00022525"/>
    </source>
</evidence>
<keyword evidence="12" id="KW-0753">Steroid metabolism</keyword>
<evidence type="ECO:0000256" key="13">
    <source>
        <dbReference type="ARBA" id="ARBA00037506"/>
    </source>
</evidence>
<evidence type="ECO:0000256" key="3">
    <source>
        <dbReference type="ARBA" id="ARBA00022448"/>
    </source>
</evidence>
<evidence type="ECO:0000256" key="7">
    <source>
        <dbReference type="ARBA" id="ARBA00022737"/>
    </source>
</evidence>
<evidence type="ECO:0000313" key="16">
    <source>
        <dbReference type="Proteomes" id="UP000261640"/>
    </source>
</evidence>
<dbReference type="OrthoDB" id="8727817at2759"/>
<evidence type="ECO:0000256" key="1">
    <source>
        <dbReference type="ARBA" id="ARBA00004613"/>
    </source>
</evidence>
<dbReference type="Gene3D" id="1.20.120.20">
    <property type="entry name" value="Apolipoprotein"/>
    <property type="match status" value="2"/>
</dbReference>
<keyword evidence="5" id="KW-0153">Cholesterol metabolism</keyword>
<comment type="similarity">
    <text evidence="2">Belongs to the apolipoprotein A1/A4/E family.</text>
</comment>
<dbReference type="GO" id="GO:0033344">
    <property type="term" value="P:cholesterol efflux"/>
    <property type="evidence" value="ECO:0007669"/>
    <property type="project" value="TreeGrafter"/>
</dbReference>
<evidence type="ECO:0000256" key="14">
    <source>
        <dbReference type="SAM" id="SignalP"/>
    </source>
</evidence>
<dbReference type="PANTHER" id="PTHR18976">
    <property type="entry name" value="APOLIPOPROTEIN"/>
    <property type="match status" value="1"/>
</dbReference>
<dbReference type="GeneID" id="113125736"/>
<keyword evidence="11" id="KW-1207">Sterol metabolism</keyword>
<evidence type="ECO:0000256" key="5">
    <source>
        <dbReference type="ARBA" id="ARBA00022548"/>
    </source>
</evidence>
<evidence type="ECO:0000256" key="11">
    <source>
        <dbReference type="ARBA" id="ARBA00023166"/>
    </source>
</evidence>
<evidence type="ECO:0000256" key="8">
    <source>
        <dbReference type="ARBA" id="ARBA00022850"/>
    </source>
</evidence>
<organism evidence="15 16">
    <name type="scientific">Mastacembelus armatus</name>
    <name type="common">zig-zag eel</name>
    <dbReference type="NCBI Taxonomy" id="205130"/>
    <lineage>
        <taxon>Eukaryota</taxon>
        <taxon>Metazoa</taxon>
        <taxon>Chordata</taxon>
        <taxon>Craniata</taxon>
        <taxon>Vertebrata</taxon>
        <taxon>Euteleostomi</taxon>
        <taxon>Actinopterygii</taxon>
        <taxon>Neopterygii</taxon>
        <taxon>Teleostei</taxon>
        <taxon>Neoteleostei</taxon>
        <taxon>Acanthomorphata</taxon>
        <taxon>Anabantaria</taxon>
        <taxon>Synbranchiformes</taxon>
        <taxon>Mastacembelidae</taxon>
        <taxon>Mastacembelus</taxon>
    </lineage>
</organism>
<keyword evidence="4" id="KW-0964">Secreted</keyword>
<proteinExistence type="inferred from homology"/>
<dbReference type="GO" id="GO:0034361">
    <property type="term" value="C:very-low-density lipoprotein particle"/>
    <property type="evidence" value="ECO:0007669"/>
    <property type="project" value="TreeGrafter"/>
</dbReference>
<dbReference type="PANTHER" id="PTHR18976:SF11">
    <property type="entry name" value="APOLIPOPROTEIN A-I"/>
    <property type="match status" value="1"/>
</dbReference>
<protein>
    <submittedName>
        <fullName evidence="15">Apolipoprotein A-I-like</fullName>
    </submittedName>
</protein>
<feature type="chain" id="PRO_5031570532" evidence="14">
    <location>
        <begin position="19"/>
        <end position="263"/>
    </location>
</feature>
<evidence type="ECO:0000256" key="6">
    <source>
        <dbReference type="ARBA" id="ARBA00022729"/>
    </source>
</evidence>
<dbReference type="GO" id="GO:0033700">
    <property type="term" value="P:phospholipid efflux"/>
    <property type="evidence" value="ECO:0007669"/>
    <property type="project" value="TreeGrafter"/>
</dbReference>
<dbReference type="InterPro" id="IPR000074">
    <property type="entry name" value="ApoA_E"/>
</dbReference>
<feature type="signal peptide" evidence="14">
    <location>
        <begin position="1"/>
        <end position="18"/>
    </location>
</feature>
<dbReference type="GO" id="GO:0005543">
    <property type="term" value="F:phospholipid binding"/>
    <property type="evidence" value="ECO:0007669"/>
    <property type="project" value="TreeGrafter"/>
</dbReference>
<dbReference type="InterPro" id="IPR050163">
    <property type="entry name" value="Apolipoprotein_A1/A4/E"/>
</dbReference>
<comment type="function">
    <text evidence="13">Participates in the reverse transport of cholesterol from tissues to the liver for excretion by promoting cholesterol efflux from tissues and by acting as a cofactor for the lecithin cholesterol acyltransferase (LCAT).</text>
</comment>
<dbReference type="GO" id="GO:0042627">
    <property type="term" value="C:chylomicron"/>
    <property type="evidence" value="ECO:0007669"/>
    <property type="project" value="TreeGrafter"/>
</dbReference>
<dbReference type="Ensembl" id="ENSMAMT00000040038.1">
    <property type="protein sequence ID" value="ENSMAMP00000049687.1"/>
    <property type="gene ID" value="ENSMAMG00000026518.1"/>
</dbReference>
<name>A0A7N9AWP5_9TELE</name>
<reference evidence="15" key="2">
    <citation type="submission" date="2025-09" db="UniProtKB">
        <authorList>
            <consortium name="Ensembl"/>
        </authorList>
    </citation>
    <scope>IDENTIFICATION</scope>
</reference>
<evidence type="ECO:0000313" key="15">
    <source>
        <dbReference type="Ensembl" id="ENSMAMP00000049687.1"/>
    </source>
</evidence>
<dbReference type="RefSeq" id="XP_026155183.1">
    <property type="nucleotide sequence ID" value="XM_026299398.1"/>
</dbReference>